<proteinExistence type="inferred from homology"/>
<dbReference type="SUPFAM" id="SSF53448">
    <property type="entry name" value="Nucleotide-diphospho-sugar transferases"/>
    <property type="match status" value="1"/>
</dbReference>
<dbReference type="SUPFAM" id="SSF53756">
    <property type="entry name" value="UDP-Glycosyltransferase/glycogen phosphorylase"/>
    <property type="match status" value="1"/>
</dbReference>
<evidence type="ECO:0000259" key="4">
    <source>
        <dbReference type="Pfam" id="PF00535"/>
    </source>
</evidence>
<evidence type="ECO:0000259" key="5">
    <source>
        <dbReference type="Pfam" id="PF13439"/>
    </source>
</evidence>
<dbReference type="PANTHER" id="PTHR43179">
    <property type="entry name" value="RHAMNOSYLTRANSFERASE WBBL"/>
    <property type="match status" value="1"/>
</dbReference>
<dbReference type="InterPro" id="IPR028098">
    <property type="entry name" value="Glyco_trans_4-like_N"/>
</dbReference>
<dbReference type="InterPro" id="IPR029044">
    <property type="entry name" value="Nucleotide-diphossugar_trans"/>
</dbReference>
<evidence type="ECO:0000256" key="1">
    <source>
        <dbReference type="ARBA" id="ARBA00006739"/>
    </source>
</evidence>
<accession>A0ABY9YF98</accession>
<dbReference type="EMBL" id="CP115543">
    <property type="protein sequence ID" value="WNH49291.1"/>
    <property type="molecule type" value="Genomic_DNA"/>
</dbReference>
<comment type="similarity">
    <text evidence="1">Belongs to the glycosyltransferase 2 family.</text>
</comment>
<dbReference type="Pfam" id="PF13439">
    <property type="entry name" value="Glyco_transf_4"/>
    <property type="match status" value="1"/>
</dbReference>
<evidence type="ECO:0000256" key="3">
    <source>
        <dbReference type="ARBA" id="ARBA00022679"/>
    </source>
</evidence>
<reference evidence="6 7" key="1">
    <citation type="submission" date="2022-12" db="EMBL/GenBank/DDBJ databases">
        <title>Two new species, Stenotrophomonas aracearum and Stenotrophomonas oahuensis, isolated from Anthurium (Araceae family) in Hawaii.</title>
        <authorList>
            <person name="Chunag S.C."/>
            <person name="Dobhal S."/>
            <person name="Alvarez A."/>
            <person name="Arif M."/>
        </authorList>
    </citation>
    <scope>NUCLEOTIDE SEQUENCE [LARGE SCALE GENOMIC DNA]</scope>
    <source>
        <strain evidence="6 7">A5588</strain>
    </source>
</reference>
<evidence type="ECO:0000313" key="7">
    <source>
        <dbReference type="Proteomes" id="UP001305421"/>
    </source>
</evidence>
<feature type="domain" description="Glycosyltransferase subfamily 4-like N-terminal" evidence="5">
    <location>
        <begin position="578"/>
        <end position="752"/>
    </location>
</feature>
<dbReference type="GO" id="GO:0016757">
    <property type="term" value="F:glycosyltransferase activity"/>
    <property type="evidence" value="ECO:0007669"/>
    <property type="project" value="UniProtKB-KW"/>
</dbReference>
<evidence type="ECO:0000256" key="2">
    <source>
        <dbReference type="ARBA" id="ARBA00022676"/>
    </source>
</evidence>
<dbReference type="RefSeq" id="WP_311183759.1">
    <property type="nucleotide sequence ID" value="NZ_CP115543.1"/>
</dbReference>
<feature type="domain" description="Glycosyltransferase 2-like" evidence="4">
    <location>
        <begin position="293"/>
        <end position="402"/>
    </location>
</feature>
<dbReference type="PANTHER" id="PTHR43179:SF12">
    <property type="entry name" value="GALACTOFURANOSYLTRANSFERASE GLFT2"/>
    <property type="match status" value="1"/>
</dbReference>
<keyword evidence="2 6" id="KW-0328">Glycosyltransferase</keyword>
<dbReference type="InterPro" id="IPR001173">
    <property type="entry name" value="Glyco_trans_2-like"/>
</dbReference>
<evidence type="ECO:0000313" key="6">
    <source>
        <dbReference type="EMBL" id="WNH49291.1"/>
    </source>
</evidence>
<organism evidence="6 7">
    <name type="scientific">Stenotrophomonas aracearum</name>
    <dbReference type="NCBI Taxonomy" id="3003272"/>
    <lineage>
        <taxon>Bacteria</taxon>
        <taxon>Pseudomonadati</taxon>
        <taxon>Pseudomonadota</taxon>
        <taxon>Gammaproteobacteria</taxon>
        <taxon>Lysobacterales</taxon>
        <taxon>Lysobacteraceae</taxon>
        <taxon>Stenotrophomonas</taxon>
    </lineage>
</organism>
<dbReference type="Pfam" id="PF00535">
    <property type="entry name" value="Glycos_transf_2"/>
    <property type="match status" value="1"/>
</dbReference>
<dbReference type="Proteomes" id="UP001305421">
    <property type="component" value="Chromosome"/>
</dbReference>
<dbReference type="Gene3D" id="3.40.50.2000">
    <property type="entry name" value="Glycogen Phosphorylase B"/>
    <property type="match status" value="1"/>
</dbReference>
<keyword evidence="7" id="KW-1185">Reference proteome</keyword>
<dbReference type="EC" id="2.4.-.-" evidence="6"/>
<sequence>MFNGNSGLKRGLKRVAAKVLSINWFRPVPSRLKLYLVRRAGVCDWHWYARHALGRRSAFSEGPSHFISFGNAEGRSPSPLFDPAWYCGRFGLRASPLDALTQYVLIGDWIGLSPSPWFDTRYSRAGAKTATGMAAIRPQLGRYLADYRETAGPHPLFDQDWYLDEYPDVRASGANPLVHFLYDGLSEGRLPNPYFEPEWYREAHPDIGDGNAFSHFVLYGAAEGRSPGPEFNSRQYLDANPDVAATGMNALAHYLAIGRQDGRELGKRPLALNDLVAKRNSEVLPLPSGVVDIVLPVYRDLMVTRNCVESVLRSKNRVATRLHIYNDRSPEPEVTAYLREVAEANPSVHLVENVENLGFVRTVNAGMAHAMEHGDSLGALLLNSDTIVSADWVDRMVAHMSPTVGSITALSNNATICSYPKLGANPLPDGVNAGTLDALARATNAGVSVEIPTGVGFCMLISRSALEIAGLFDAEAFGKGYGEENDFCMRSAKLGFRHRLAMDVFVEHVGEVSFADDSKPGKVIAQRVIDERYPDYGAQVARFCSMDPGFAARMRLTLAVWKERARPTVVLLTHSWGGGTERAVQAMAMSMGQTHEVVVIRPIEDLGGSGEVRVSRLSEFDGFDFLFRYHSPDELASLLHVLGATTLQIHHLVGFGASVRRAISLSKIPFSFHVHDNYAICPQIMLTDAEGNYCGEPDASGCDACIAQRPSNGASDIRNWRVQHEWALLGAQEVIAPSKDAAARMQRYAGVPVRAQYHEEDIGSNPVTLGAGIRPYRVLLLGVMAAHKGLNQLKAIAEESRRLGNPLQIHLIGYPQADGMKDLGFTWSGAYEEDELDDLIARHNPDAFLFISQAPETYSYTLSHALRTGRPIAANRLGAFTERLVGVPNSLLLAHDAPASEVVRSLLTWLDGVYSRELV</sequence>
<keyword evidence="3 6" id="KW-0808">Transferase</keyword>
<name>A0ABY9YF98_9GAMM</name>
<protein>
    <submittedName>
        <fullName evidence="6">Glycosyltransferase</fullName>
        <ecNumber evidence="6">2.4.-.-</ecNumber>
    </submittedName>
</protein>
<gene>
    <name evidence="6" type="ORF">PDM28_02855</name>
</gene>
<dbReference type="Gene3D" id="3.90.550.10">
    <property type="entry name" value="Spore Coat Polysaccharide Biosynthesis Protein SpsA, Chain A"/>
    <property type="match status" value="1"/>
</dbReference>